<name>A0ACC0Z1D8_9ROSI</name>
<protein>
    <submittedName>
        <fullName evidence="1">Uncharacterized protein</fullName>
    </submittedName>
</protein>
<reference evidence="2" key="1">
    <citation type="journal article" date="2023" name="G3 (Bethesda)">
        <title>Genome assembly and association tests identify interacting loci associated with vigor, precocity, and sex in interspecific pistachio rootstocks.</title>
        <authorList>
            <person name="Palmer W."/>
            <person name="Jacygrad E."/>
            <person name="Sagayaradj S."/>
            <person name="Cavanaugh K."/>
            <person name="Han R."/>
            <person name="Bertier L."/>
            <person name="Beede B."/>
            <person name="Kafkas S."/>
            <person name="Golino D."/>
            <person name="Preece J."/>
            <person name="Michelmore R."/>
        </authorList>
    </citation>
    <scope>NUCLEOTIDE SEQUENCE [LARGE SCALE GENOMIC DNA]</scope>
</reference>
<dbReference type="Proteomes" id="UP001163603">
    <property type="component" value="Chromosome 4"/>
</dbReference>
<gene>
    <name evidence="1" type="ORF">Pint_17346</name>
</gene>
<proteinExistence type="predicted"/>
<evidence type="ECO:0000313" key="2">
    <source>
        <dbReference type="Proteomes" id="UP001163603"/>
    </source>
</evidence>
<accession>A0ACC0Z1D8</accession>
<comment type="caution">
    <text evidence="1">The sequence shown here is derived from an EMBL/GenBank/DDBJ whole genome shotgun (WGS) entry which is preliminary data.</text>
</comment>
<evidence type="ECO:0000313" key="1">
    <source>
        <dbReference type="EMBL" id="KAJ0043885.1"/>
    </source>
</evidence>
<sequence length="99" mass="11788">MQQVQHDIAKMVKEIEDIEIFLKFEIYWCLRKLLGQDLGSCRVEELQDIDDQLERSLRSIRARKALLFKEQIEQLKAKEKLLLEENARLSSKVNLKVLF</sequence>
<dbReference type="EMBL" id="CM047739">
    <property type="protein sequence ID" value="KAJ0043885.1"/>
    <property type="molecule type" value="Genomic_DNA"/>
</dbReference>
<organism evidence="1 2">
    <name type="scientific">Pistacia integerrima</name>
    <dbReference type="NCBI Taxonomy" id="434235"/>
    <lineage>
        <taxon>Eukaryota</taxon>
        <taxon>Viridiplantae</taxon>
        <taxon>Streptophyta</taxon>
        <taxon>Embryophyta</taxon>
        <taxon>Tracheophyta</taxon>
        <taxon>Spermatophyta</taxon>
        <taxon>Magnoliopsida</taxon>
        <taxon>eudicotyledons</taxon>
        <taxon>Gunneridae</taxon>
        <taxon>Pentapetalae</taxon>
        <taxon>rosids</taxon>
        <taxon>malvids</taxon>
        <taxon>Sapindales</taxon>
        <taxon>Anacardiaceae</taxon>
        <taxon>Pistacia</taxon>
    </lineage>
</organism>
<keyword evidence="2" id="KW-1185">Reference proteome</keyword>